<dbReference type="InterPro" id="IPR015943">
    <property type="entry name" value="WD40/YVTN_repeat-like_dom_sf"/>
</dbReference>
<keyword evidence="3" id="KW-1133">Transmembrane helix</keyword>
<dbReference type="EMBL" id="FUZU01000001">
    <property type="protein sequence ID" value="SKC54777.1"/>
    <property type="molecule type" value="Genomic_DNA"/>
</dbReference>
<evidence type="ECO:0000256" key="1">
    <source>
        <dbReference type="ARBA" id="ARBA00022553"/>
    </source>
</evidence>
<reference evidence="5 6" key="1">
    <citation type="submission" date="2017-02" db="EMBL/GenBank/DDBJ databases">
        <authorList>
            <person name="Peterson S.W."/>
        </authorList>
    </citation>
    <scope>NUCLEOTIDE SEQUENCE [LARGE SCALE GENOMIC DNA]</scope>
    <source>
        <strain evidence="5 6">DSM 25262</strain>
    </source>
</reference>
<dbReference type="Proteomes" id="UP000190961">
    <property type="component" value="Unassembled WGS sequence"/>
</dbReference>
<evidence type="ECO:0000256" key="2">
    <source>
        <dbReference type="SAM" id="MobiDB-lite"/>
    </source>
</evidence>
<dbReference type="PANTHER" id="PTHR43547">
    <property type="entry name" value="TWO-COMPONENT HISTIDINE KINASE"/>
    <property type="match status" value="1"/>
</dbReference>
<dbReference type="SUPFAM" id="SSF50978">
    <property type="entry name" value="WD40 repeat-like"/>
    <property type="match status" value="1"/>
</dbReference>
<name>A0A1T5JTM1_9BACT</name>
<dbReference type="InterPro" id="IPR013783">
    <property type="entry name" value="Ig-like_fold"/>
</dbReference>
<dbReference type="GO" id="GO:0000155">
    <property type="term" value="F:phosphorelay sensor kinase activity"/>
    <property type="evidence" value="ECO:0007669"/>
    <property type="project" value="TreeGrafter"/>
</dbReference>
<keyword evidence="1" id="KW-0597">Phosphoprotein</keyword>
<dbReference type="InterPro" id="IPR011047">
    <property type="entry name" value="Quinoprotein_ADH-like_sf"/>
</dbReference>
<protein>
    <submittedName>
        <fullName evidence="5">Y_Y_Y domain-containing protein</fullName>
    </submittedName>
</protein>
<proteinExistence type="predicted"/>
<accession>A0A1T5JTM1</accession>
<keyword evidence="3" id="KW-0472">Membrane</keyword>
<dbReference type="Gene3D" id="2.60.40.10">
    <property type="entry name" value="Immunoglobulins"/>
    <property type="match status" value="1"/>
</dbReference>
<dbReference type="Gene3D" id="2.130.10.10">
    <property type="entry name" value="YVTN repeat-like/Quinoprotein amine dehydrogenase"/>
    <property type="match status" value="1"/>
</dbReference>
<dbReference type="InterPro" id="IPR036322">
    <property type="entry name" value="WD40_repeat_dom_sf"/>
</dbReference>
<feature type="transmembrane region" description="Helical" evidence="3">
    <location>
        <begin position="873"/>
        <end position="890"/>
    </location>
</feature>
<feature type="region of interest" description="Disordered" evidence="2">
    <location>
        <begin position="366"/>
        <end position="408"/>
    </location>
</feature>
<feature type="compositionally biased region" description="Basic residues" evidence="2">
    <location>
        <begin position="385"/>
        <end position="398"/>
    </location>
</feature>
<organism evidence="5 6">
    <name type="scientific">Ohtaekwangia koreensis</name>
    <dbReference type="NCBI Taxonomy" id="688867"/>
    <lineage>
        <taxon>Bacteria</taxon>
        <taxon>Pseudomonadati</taxon>
        <taxon>Bacteroidota</taxon>
        <taxon>Cytophagia</taxon>
        <taxon>Cytophagales</taxon>
        <taxon>Fulvivirgaceae</taxon>
        <taxon>Ohtaekwangia</taxon>
    </lineage>
</organism>
<keyword evidence="3" id="KW-0812">Transmembrane</keyword>
<dbReference type="Pfam" id="PF07495">
    <property type="entry name" value="Y_Y_Y"/>
    <property type="match status" value="1"/>
</dbReference>
<feature type="transmembrane region" description="Helical" evidence="3">
    <location>
        <begin position="812"/>
        <end position="830"/>
    </location>
</feature>
<dbReference type="AlphaFoldDB" id="A0A1T5JTM1"/>
<gene>
    <name evidence="5" type="ORF">SAMN05660236_1478</name>
</gene>
<dbReference type="SUPFAM" id="SSF50998">
    <property type="entry name" value="Quinoprotein alcohol dehydrogenase-like"/>
    <property type="match status" value="1"/>
</dbReference>
<feature type="domain" description="Two component regulator three Y" evidence="4">
    <location>
        <begin position="749"/>
        <end position="804"/>
    </location>
</feature>
<dbReference type="InterPro" id="IPR011123">
    <property type="entry name" value="Y_Y_Y"/>
</dbReference>
<keyword evidence="6" id="KW-1185">Reference proteome</keyword>
<feature type="transmembrane region" description="Helical" evidence="3">
    <location>
        <begin position="842"/>
        <end position="861"/>
    </location>
</feature>
<evidence type="ECO:0000313" key="6">
    <source>
        <dbReference type="Proteomes" id="UP000190961"/>
    </source>
</evidence>
<dbReference type="STRING" id="688867.SAMN05660236_1478"/>
<evidence type="ECO:0000256" key="3">
    <source>
        <dbReference type="SAM" id="Phobius"/>
    </source>
</evidence>
<feature type="compositionally biased region" description="Basic and acidic residues" evidence="2">
    <location>
        <begin position="399"/>
        <end position="408"/>
    </location>
</feature>
<evidence type="ECO:0000259" key="4">
    <source>
        <dbReference type="Pfam" id="PF07495"/>
    </source>
</evidence>
<dbReference type="PANTHER" id="PTHR43547:SF2">
    <property type="entry name" value="HYBRID SIGNAL TRANSDUCTION HISTIDINE KINASE C"/>
    <property type="match status" value="1"/>
</dbReference>
<sequence length="902" mass="102671">MCSAQEGDYFLTHHAYDDNRYDPENFDVEQDSNGLIYIANKGGVLRYDGRSWDLVRCPGSVYDVLITPKNQVYVAGKMGFGYLQYTTGLANASYIPLFSKVGPDGILKAEQRNDSIFFISNQTLYLYLESTKTIRSIRAPESNEFTNMFFLSGSLLLQTQDKTIYTYRKGKLRPVHAGIPKDTWILFTARHPTNKSVSLIGTDQNELYWMRNGKATKVNTKDDGYIEQSELTSCRWISNNLIAIGTLRGGVVFLNATTGAIDKIVNYRTGLPDNEVYALGNDRDLGVWVAHAYGFTRIAPDLPFRCYSNFPGMEGNLLAVMPFENTLYVGTSTGMYFLNEVKDYQTTLKQVVIKGYPKVNKPAVKEKKSATTAAVNQSVEDKNAKSKRKPFSFLRSRKKKEEALQQSTEVKEPVEVKKPIEEKKQKEGFLRRIFLRKPKKVFERHRELKSIRYTYKPVVGFSGKSISIKQLKGSLLSGGTGGLFEIKEGKASQLDGDNTLVFTCDVSSATIFSFTDGHVLKVFSRQGAKGQWGITSSLKIEDDIVHINRTNEKEVWLTGRSAVYQLKCGSDNQYSITQTLRIENPFNDEVYSFVRNGKVYFIASHDCFYYDAGRKVLLHDREIVKQLGKIERVILSNENIWVFNGDHWMCLSDDAVQHEGLNVLGFFKQIQSLYVQHAGEFWVTTGTNELYRISSSKYSEAPVSHKVLLKEVRSKGGELLPVRDLQVDQDNSSLAFEFVHPDYRGLLGTQYQYKLNGLSDQWTAWTPNASLSYQLLPAGSYDLHVRIRDALGSVSEEQLIHFNVVPPYWKTSWFYLLEIIFFGALLGITFRLNRKESRYEFVTRILTFLTLILIIELIQNLAESYWTTNTSPVINFFVQAVIALLVYPIEKILRKFLSGKTE</sequence>
<evidence type="ECO:0000313" key="5">
    <source>
        <dbReference type="EMBL" id="SKC54777.1"/>
    </source>
</evidence>